<protein>
    <submittedName>
        <fullName evidence="3">OmpW family protein</fullName>
    </submittedName>
</protein>
<comment type="similarity">
    <text evidence="1">Belongs to the OmpW/AlkL family.</text>
</comment>
<feature type="chain" id="PRO_5031364601" evidence="2">
    <location>
        <begin position="22"/>
        <end position="217"/>
    </location>
</feature>
<dbReference type="PANTHER" id="PTHR36920">
    <property type="match status" value="1"/>
</dbReference>
<evidence type="ECO:0000313" key="4">
    <source>
        <dbReference type="Proteomes" id="UP000536835"/>
    </source>
</evidence>
<dbReference type="PANTHER" id="PTHR36920:SF1">
    <property type="entry name" value="OUTER MEMBRANE PROTEIN W"/>
    <property type="match status" value="1"/>
</dbReference>
<name>A0A7Y3RNX9_9PROT</name>
<gene>
    <name evidence="3" type="ORF">HK107_14500</name>
</gene>
<dbReference type="AlphaFoldDB" id="A0A7Y3RNX9"/>
<sequence length="217" mass="24040">MRHRSQALLCSAALFFTTALASDDGDIVLRARLVEVAPTEDRFDFALEGGAPGFDVENYLTMEVDVSMFLTKRIAYEFAVLATTHDFIGTGAFSGEGEVAEAWMLIPTATLQYHFRPRKRWNPYLGAGFHRTVFFGEQVSRPLEARFGEAELSVEGTTGYVLQAGFDRSLSDGWAFNVDIRYLDLKTDAVFETEAGDDIVGINLDPVLVGFGIGKRF</sequence>
<dbReference type="InterPro" id="IPR005618">
    <property type="entry name" value="OMPW"/>
</dbReference>
<accession>A0A7Y3RNX9</accession>
<keyword evidence="2" id="KW-0732">Signal</keyword>
<dbReference type="GO" id="GO:0019867">
    <property type="term" value="C:outer membrane"/>
    <property type="evidence" value="ECO:0007669"/>
    <property type="project" value="InterPro"/>
</dbReference>
<dbReference type="RefSeq" id="WP_173201050.1">
    <property type="nucleotide sequence ID" value="NZ_JABFCX010000003.1"/>
</dbReference>
<dbReference type="InterPro" id="IPR011250">
    <property type="entry name" value="OMP/PagP_B-barrel"/>
</dbReference>
<evidence type="ECO:0000313" key="3">
    <source>
        <dbReference type="EMBL" id="NNU17538.1"/>
    </source>
</evidence>
<evidence type="ECO:0000256" key="2">
    <source>
        <dbReference type="SAM" id="SignalP"/>
    </source>
</evidence>
<dbReference type="GO" id="GO:0055085">
    <property type="term" value="P:transmembrane transport"/>
    <property type="evidence" value="ECO:0007669"/>
    <property type="project" value="TreeGrafter"/>
</dbReference>
<proteinExistence type="inferred from homology"/>
<dbReference type="SUPFAM" id="SSF56925">
    <property type="entry name" value="OMPA-like"/>
    <property type="match status" value="1"/>
</dbReference>
<organism evidence="3 4">
    <name type="scientific">Parvularcula mediterranea</name>
    <dbReference type="NCBI Taxonomy" id="2732508"/>
    <lineage>
        <taxon>Bacteria</taxon>
        <taxon>Pseudomonadati</taxon>
        <taxon>Pseudomonadota</taxon>
        <taxon>Alphaproteobacteria</taxon>
        <taxon>Parvularculales</taxon>
        <taxon>Parvularculaceae</taxon>
        <taxon>Parvularcula</taxon>
    </lineage>
</organism>
<feature type="signal peptide" evidence="2">
    <location>
        <begin position="1"/>
        <end position="21"/>
    </location>
</feature>
<evidence type="ECO:0000256" key="1">
    <source>
        <dbReference type="ARBA" id="ARBA00009330"/>
    </source>
</evidence>
<keyword evidence="4" id="KW-1185">Reference proteome</keyword>
<comment type="caution">
    <text evidence="3">The sequence shown here is derived from an EMBL/GenBank/DDBJ whole genome shotgun (WGS) entry which is preliminary data.</text>
</comment>
<reference evidence="3 4" key="1">
    <citation type="submission" date="2020-05" db="EMBL/GenBank/DDBJ databases">
        <title>Parvularcula mediterraneae sp. nov., isolated from polypropylene straw from shallow seawater of the seashore of Laganas in Zakynthos island, Greece.</title>
        <authorList>
            <person name="Szabo I."/>
            <person name="Al-Omari J."/>
            <person name="Rado J."/>
            <person name="Szerdahelyi G.S."/>
        </authorList>
    </citation>
    <scope>NUCLEOTIDE SEQUENCE [LARGE SCALE GENOMIC DNA]</scope>
    <source>
        <strain evidence="3 4">ZS-1/3</strain>
    </source>
</reference>
<dbReference type="Proteomes" id="UP000536835">
    <property type="component" value="Unassembled WGS sequence"/>
</dbReference>
<dbReference type="Pfam" id="PF03922">
    <property type="entry name" value="OmpW"/>
    <property type="match status" value="1"/>
</dbReference>
<dbReference type="Gene3D" id="2.40.160.20">
    <property type="match status" value="1"/>
</dbReference>
<dbReference type="EMBL" id="JABFCX010000003">
    <property type="protein sequence ID" value="NNU17538.1"/>
    <property type="molecule type" value="Genomic_DNA"/>
</dbReference>